<dbReference type="Proteomes" id="UP001151081">
    <property type="component" value="Unassembled WGS sequence"/>
</dbReference>
<proteinExistence type="predicted"/>
<dbReference type="PANTHER" id="PTHR41930">
    <property type="entry name" value="UPF0200 PROTEIN MJ1399"/>
    <property type="match status" value="1"/>
</dbReference>
<keyword evidence="2" id="KW-1185">Reference proteome</keyword>
<dbReference type="AlphaFoldDB" id="A0A9X3X910"/>
<protein>
    <submittedName>
        <fullName evidence="1">AAA family ATPase</fullName>
    </submittedName>
</protein>
<accession>A0A9X3X910</accession>
<sequence length="179" mass="19506">MTPLVIGISGGIAAGKTAFIQALSAKTGAATTGFGDYVREQASSRSLHVESRDVLQQLGEQLKRDLGDEEFVCRVLARADHSAHVIVDGVRHVEIADVIQRVVAPRRFALLFLDVDDETRRERAESRATDDAARFDQLAAHSTERQVHDGRLRARADLVIDATAPIPTIVADAVAFLRL</sequence>
<dbReference type="Gene3D" id="3.40.50.300">
    <property type="entry name" value="P-loop containing nucleotide triphosphate hydrolases"/>
    <property type="match status" value="1"/>
</dbReference>
<reference evidence="1 2" key="1">
    <citation type="submission" date="2021-04" db="EMBL/GenBank/DDBJ databases">
        <title>Genome analysis of Polyangium sp.</title>
        <authorList>
            <person name="Li Y."/>
            <person name="Wang J."/>
        </authorList>
    </citation>
    <scope>NUCLEOTIDE SEQUENCE [LARGE SCALE GENOMIC DNA]</scope>
    <source>
        <strain evidence="1 2">SDU14</strain>
    </source>
</reference>
<dbReference type="RefSeq" id="WP_272459330.1">
    <property type="nucleotide sequence ID" value="NZ_JAGTJJ010000033.1"/>
</dbReference>
<dbReference type="EMBL" id="JAGTJJ010000033">
    <property type="protein sequence ID" value="MDC3985964.1"/>
    <property type="molecule type" value="Genomic_DNA"/>
</dbReference>
<evidence type="ECO:0000313" key="1">
    <source>
        <dbReference type="EMBL" id="MDC3985964.1"/>
    </source>
</evidence>
<dbReference type="Pfam" id="PF13207">
    <property type="entry name" value="AAA_17"/>
    <property type="match status" value="1"/>
</dbReference>
<organism evidence="1 2">
    <name type="scientific">Polyangium jinanense</name>
    <dbReference type="NCBI Taxonomy" id="2829994"/>
    <lineage>
        <taxon>Bacteria</taxon>
        <taxon>Pseudomonadati</taxon>
        <taxon>Myxococcota</taxon>
        <taxon>Polyangia</taxon>
        <taxon>Polyangiales</taxon>
        <taxon>Polyangiaceae</taxon>
        <taxon>Polyangium</taxon>
    </lineage>
</organism>
<gene>
    <name evidence="1" type="ORF">KEG57_36125</name>
</gene>
<comment type="caution">
    <text evidence="1">The sequence shown here is derived from an EMBL/GenBank/DDBJ whole genome shotgun (WGS) entry which is preliminary data.</text>
</comment>
<name>A0A9X3X910_9BACT</name>
<dbReference type="PANTHER" id="PTHR41930:SF1">
    <property type="entry name" value="DEPHOSPHO-COA KINASE"/>
    <property type="match status" value="1"/>
</dbReference>
<evidence type="ECO:0000313" key="2">
    <source>
        <dbReference type="Proteomes" id="UP001151081"/>
    </source>
</evidence>
<dbReference type="SUPFAM" id="SSF52540">
    <property type="entry name" value="P-loop containing nucleoside triphosphate hydrolases"/>
    <property type="match status" value="1"/>
</dbReference>
<dbReference type="InterPro" id="IPR027417">
    <property type="entry name" value="P-loop_NTPase"/>
</dbReference>